<keyword evidence="2" id="KW-1185">Reference proteome</keyword>
<dbReference type="AlphaFoldDB" id="A0A368G7X9"/>
<sequence length="109" mass="12443">MAADTTQCRVATIIYGAFGIPLFFAFVKEEGNLFRNVFIFIYNRISKWRRKHCGCRYGAEKVEGEDLPPPAAKENGTANNVLHRPLLDEDLQTKKARFARKYSTTSLLE</sequence>
<proteinExistence type="predicted"/>
<accession>A0A368G7X9</accession>
<protein>
    <recommendedName>
        <fullName evidence="3">Potassium channel domain-containing protein</fullName>
    </recommendedName>
</protein>
<comment type="caution">
    <text evidence="1">The sequence shown here is derived from an EMBL/GenBank/DDBJ whole genome shotgun (WGS) entry which is preliminary data.</text>
</comment>
<evidence type="ECO:0000313" key="2">
    <source>
        <dbReference type="Proteomes" id="UP000252519"/>
    </source>
</evidence>
<gene>
    <name evidence="1" type="ORF">ANCCAN_14658</name>
</gene>
<reference evidence="1 2" key="1">
    <citation type="submission" date="2014-10" db="EMBL/GenBank/DDBJ databases">
        <title>Draft genome of the hookworm Ancylostoma caninum.</title>
        <authorList>
            <person name="Mitreva M."/>
        </authorList>
    </citation>
    <scope>NUCLEOTIDE SEQUENCE [LARGE SCALE GENOMIC DNA]</scope>
    <source>
        <strain evidence="1 2">Baltimore</strain>
    </source>
</reference>
<dbReference type="OrthoDB" id="297496at2759"/>
<dbReference type="Proteomes" id="UP000252519">
    <property type="component" value="Unassembled WGS sequence"/>
</dbReference>
<evidence type="ECO:0008006" key="3">
    <source>
        <dbReference type="Google" id="ProtNLM"/>
    </source>
</evidence>
<name>A0A368G7X9_ANCCA</name>
<dbReference type="EMBL" id="JOJR01000339">
    <property type="protein sequence ID" value="RCN39419.1"/>
    <property type="molecule type" value="Genomic_DNA"/>
</dbReference>
<evidence type="ECO:0000313" key="1">
    <source>
        <dbReference type="EMBL" id="RCN39419.1"/>
    </source>
</evidence>
<dbReference type="STRING" id="29170.A0A368G7X9"/>
<organism evidence="1 2">
    <name type="scientific">Ancylostoma caninum</name>
    <name type="common">Dog hookworm</name>
    <dbReference type="NCBI Taxonomy" id="29170"/>
    <lineage>
        <taxon>Eukaryota</taxon>
        <taxon>Metazoa</taxon>
        <taxon>Ecdysozoa</taxon>
        <taxon>Nematoda</taxon>
        <taxon>Chromadorea</taxon>
        <taxon>Rhabditida</taxon>
        <taxon>Rhabditina</taxon>
        <taxon>Rhabditomorpha</taxon>
        <taxon>Strongyloidea</taxon>
        <taxon>Ancylostomatidae</taxon>
        <taxon>Ancylostomatinae</taxon>
        <taxon>Ancylostoma</taxon>
    </lineage>
</organism>
<dbReference type="Gene3D" id="1.10.287.70">
    <property type="match status" value="1"/>
</dbReference>